<proteinExistence type="inferred from homology"/>
<evidence type="ECO:0000256" key="4">
    <source>
        <dbReference type="ARBA" id="ARBA00023163"/>
    </source>
</evidence>
<evidence type="ECO:0000256" key="2">
    <source>
        <dbReference type="ARBA" id="ARBA00023015"/>
    </source>
</evidence>
<keyword evidence="3" id="KW-0731">Sigma factor</keyword>
<keyword evidence="8" id="KW-1185">Reference proteome</keyword>
<dbReference type="SUPFAM" id="SSF88659">
    <property type="entry name" value="Sigma3 and sigma4 domains of RNA polymerase sigma factors"/>
    <property type="match status" value="1"/>
</dbReference>
<feature type="domain" description="RNA polymerase sigma-70 region 2" evidence="5">
    <location>
        <begin position="27"/>
        <end position="88"/>
    </location>
</feature>
<dbReference type="NCBIfam" id="TIGR02985">
    <property type="entry name" value="Sig70_bacteroi1"/>
    <property type="match status" value="1"/>
</dbReference>
<dbReference type="Pfam" id="PF04542">
    <property type="entry name" value="Sigma70_r2"/>
    <property type="match status" value="1"/>
</dbReference>
<dbReference type="SUPFAM" id="SSF88946">
    <property type="entry name" value="Sigma2 domain of RNA polymerase sigma factors"/>
    <property type="match status" value="1"/>
</dbReference>
<dbReference type="InterPro" id="IPR013324">
    <property type="entry name" value="RNA_pol_sigma_r3/r4-like"/>
</dbReference>
<evidence type="ECO:0000313" key="8">
    <source>
        <dbReference type="Proteomes" id="UP000295292"/>
    </source>
</evidence>
<accession>A0A4R6WGH4</accession>
<keyword evidence="2" id="KW-0805">Transcription regulation</keyword>
<gene>
    <name evidence="7" type="ORF">CLV99_0693</name>
</gene>
<dbReference type="AlphaFoldDB" id="A0A4R6WGH4"/>
<evidence type="ECO:0000313" key="7">
    <source>
        <dbReference type="EMBL" id="TDQ79260.1"/>
    </source>
</evidence>
<dbReference type="EMBL" id="SNYV01000011">
    <property type="protein sequence ID" value="TDQ79260.1"/>
    <property type="molecule type" value="Genomic_DNA"/>
</dbReference>
<dbReference type="NCBIfam" id="TIGR02937">
    <property type="entry name" value="sigma70-ECF"/>
    <property type="match status" value="1"/>
</dbReference>
<dbReference type="Gene3D" id="1.10.1740.10">
    <property type="match status" value="1"/>
</dbReference>
<name>A0A4R6WGH4_9SPHI</name>
<dbReference type="GO" id="GO:0016987">
    <property type="term" value="F:sigma factor activity"/>
    <property type="evidence" value="ECO:0007669"/>
    <property type="project" value="UniProtKB-KW"/>
</dbReference>
<keyword evidence="4" id="KW-0804">Transcription</keyword>
<evidence type="ECO:0000256" key="1">
    <source>
        <dbReference type="ARBA" id="ARBA00010641"/>
    </source>
</evidence>
<protein>
    <submittedName>
        <fullName evidence="7">RNA polymerase sigma-70 factor (ECF subfamily)</fullName>
    </submittedName>
</protein>
<dbReference type="Proteomes" id="UP000295292">
    <property type="component" value="Unassembled WGS sequence"/>
</dbReference>
<dbReference type="Gene3D" id="1.10.10.10">
    <property type="entry name" value="Winged helix-like DNA-binding domain superfamily/Winged helix DNA-binding domain"/>
    <property type="match status" value="1"/>
</dbReference>
<dbReference type="PANTHER" id="PTHR43133">
    <property type="entry name" value="RNA POLYMERASE ECF-TYPE SIGMA FACTO"/>
    <property type="match status" value="1"/>
</dbReference>
<reference evidence="7 8" key="1">
    <citation type="submission" date="2019-03" db="EMBL/GenBank/DDBJ databases">
        <title>Genomic Encyclopedia of Archaeal and Bacterial Type Strains, Phase II (KMG-II): from individual species to whole genera.</title>
        <authorList>
            <person name="Goeker M."/>
        </authorList>
    </citation>
    <scope>NUCLEOTIDE SEQUENCE [LARGE SCALE GENOMIC DNA]</scope>
    <source>
        <strain evidence="7 8">DSM 28353</strain>
    </source>
</reference>
<dbReference type="Pfam" id="PF08281">
    <property type="entry name" value="Sigma70_r4_2"/>
    <property type="match status" value="1"/>
</dbReference>
<sequence>MTISNALAERELLIRLKEGDHDAFTMLYGTHHDTLYLYAYRLVDDEDLAADFVQEAFVYIWEKRASLYIESSFIAYLFRTVKHKFLNLKAHYKVRADFADNFQHYLDQGTYVVDRAMEEKELFQQLQDELARLPQKMAKIFRLRQQNISDTEIAEQLGISEKTVKNLMSQTLKKLGHTFKRLVLFLFA</sequence>
<dbReference type="OrthoDB" id="9150024at2"/>
<organism evidence="7 8">
    <name type="scientific">Sphingobacterium yanglingense</name>
    <dbReference type="NCBI Taxonomy" id="1437280"/>
    <lineage>
        <taxon>Bacteria</taxon>
        <taxon>Pseudomonadati</taxon>
        <taxon>Bacteroidota</taxon>
        <taxon>Sphingobacteriia</taxon>
        <taxon>Sphingobacteriales</taxon>
        <taxon>Sphingobacteriaceae</taxon>
        <taxon>Sphingobacterium</taxon>
    </lineage>
</organism>
<dbReference type="PANTHER" id="PTHR43133:SF46">
    <property type="entry name" value="RNA POLYMERASE SIGMA-70 FACTOR ECF SUBFAMILY"/>
    <property type="match status" value="1"/>
</dbReference>
<dbReference type="RefSeq" id="WP_133583061.1">
    <property type="nucleotide sequence ID" value="NZ_SNYV01000011.1"/>
</dbReference>
<feature type="domain" description="RNA polymerase sigma factor 70 region 4 type 2" evidence="6">
    <location>
        <begin position="124"/>
        <end position="175"/>
    </location>
</feature>
<dbReference type="InterPro" id="IPR013325">
    <property type="entry name" value="RNA_pol_sigma_r2"/>
</dbReference>
<evidence type="ECO:0000259" key="5">
    <source>
        <dbReference type="Pfam" id="PF04542"/>
    </source>
</evidence>
<dbReference type="GO" id="GO:0003677">
    <property type="term" value="F:DNA binding"/>
    <property type="evidence" value="ECO:0007669"/>
    <property type="project" value="InterPro"/>
</dbReference>
<comment type="similarity">
    <text evidence="1">Belongs to the sigma-70 factor family. ECF subfamily.</text>
</comment>
<dbReference type="GO" id="GO:0006352">
    <property type="term" value="P:DNA-templated transcription initiation"/>
    <property type="evidence" value="ECO:0007669"/>
    <property type="project" value="InterPro"/>
</dbReference>
<dbReference type="InterPro" id="IPR039425">
    <property type="entry name" value="RNA_pol_sigma-70-like"/>
</dbReference>
<dbReference type="InterPro" id="IPR014284">
    <property type="entry name" value="RNA_pol_sigma-70_dom"/>
</dbReference>
<dbReference type="InterPro" id="IPR036388">
    <property type="entry name" value="WH-like_DNA-bd_sf"/>
</dbReference>
<dbReference type="InterPro" id="IPR007627">
    <property type="entry name" value="RNA_pol_sigma70_r2"/>
</dbReference>
<evidence type="ECO:0000259" key="6">
    <source>
        <dbReference type="Pfam" id="PF08281"/>
    </source>
</evidence>
<dbReference type="InterPro" id="IPR014327">
    <property type="entry name" value="RNA_pol_sigma70_bacteroid"/>
</dbReference>
<dbReference type="InterPro" id="IPR013249">
    <property type="entry name" value="RNA_pol_sigma70_r4_t2"/>
</dbReference>
<evidence type="ECO:0000256" key="3">
    <source>
        <dbReference type="ARBA" id="ARBA00023082"/>
    </source>
</evidence>
<comment type="caution">
    <text evidence="7">The sequence shown here is derived from an EMBL/GenBank/DDBJ whole genome shotgun (WGS) entry which is preliminary data.</text>
</comment>